<dbReference type="EC" id="2.3.2.27" evidence="4 16"/>
<dbReference type="PANTHER" id="PTHR20973">
    <property type="entry name" value="NON-SMC ELEMENT 1-RELATED"/>
    <property type="match status" value="1"/>
</dbReference>
<accession>A0A6A4HPN1</accession>
<dbReference type="EMBL" id="ML769471">
    <property type="protein sequence ID" value="KAE9399308.1"/>
    <property type="molecule type" value="Genomic_DNA"/>
</dbReference>
<feature type="compositionally biased region" description="Acidic residues" evidence="17">
    <location>
        <begin position="319"/>
        <end position="341"/>
    </location>
</feature>
<keyword evidence="10 16" id="KW-0833">Ubl conjugation pathway</keyword>
<keyword evidence="12 16" id="KW-0233">DNA recombination</keyword>
<evidence type="ECO:0000256" key="3">
    <source>
        <dbReference type="ARBA" id="ARBA00010258"/>
    </source>
</evidence>
<dbReference type="Pfam" id="PF07574">
    <property type="entry name" value="SMC_Nse1"/>
    <property type="match status" value="1"/>
</dbReference>
<dbReference type="GO" id="GO:0005634">
    <property type="term" value="C:nucleus"/>
    <property type="evidence" value="ECO:0007669"/>
    <property type="project" value="UniProtKB-SubCell"/>
</dbReference>
<comment type="similarity">
    <text evidence="3 16">Belongs to the NSE1 family.</text>
</comment>
<keyword evidence="14 16" id="KW-0539">Nucleus</keyword>
<evidence type="ECO:0000256" key="12">
    <source>
        <dbReference type="ARBA" id="ARBA00023172"/>
    </source>
</evidence>
<dbReference type="SUPFAM" id="SSF57850">
    <property type="entry name" value="RING/U-box"/>
    <property type="match status" value="1"/>
</dbReference>
<dbReference type="Gene3D" id="3.30.40.10">
    <property type="entry name" value="Zinc/RING finger domain, C3HC4 (zinc finger)"/>
    <property type="match status" value="1"/>
</dbReference>
<dbReference type="OrthoDB" id="185455at2759"/>
<evidence type="ECO:0000256" key="10">
    <source>
        <dbReference type="ARBA" id="ARBA00022786"/>
    </source>
</evidence>
<evidence type="ECO:0000256" key="6">
    <source>
        <dbReference type="ARBA" id="ARBA00022679"/>
    </source>
</evidence>
<dbReference type="FunFam" id="1.10.10.10:FF:000270">
    <property type="entry name" value="Non-structural maintenance of chromosomes element 1 homolog"/>
    <property type="match status" value="1"/>
</dbReference>
<feature type="region of interest" description="Disordered" evidence="17">
    <location>
        <begin position="261"/>
        <end position="353"/>
    </location>
</feature>
<keyword evidence="20" id="KW-1185">Reference proteome</keyword>
<evidence type="ECO:0000256" key="8">
    <source>
        <dbReference type="ARBA" id="ARBA00022763"/>
    </source>
</evidence>
<keyword evidence="13 16" id="KW-0234">DNA repair</keyword>
<evidence type="ECO:0000256" key="17">
    <source>
        <dbReference type="SAM" id="MobiDB-lite"/>
    </source>
</evidence>
<organism evidence="19 20">
    <name type="scientific">Gymnopus androsaceus JB14</name>
    <dbReference type="NCBI Taxonomy" id="1447944"/>
    <lineage>
        <taxon>Eukaryota</taxon>
        <taxon>Fungi</taxon>
        <taxon>Dikarya</taxon>
        <taxon>Basidiomycota</taxon>
        <taxon>Agaricomycotina</taxon>
        <taxon>Agaricomycetes</taxon>
        <taxon>Agaricomycetidae</taxon>
        <taxon>Agaricales</taxon>
        <taxon>Marasmiineae</taxon>
        <taxon>Omphalotaceae</taxon>
        <taxon>Gymnopus</taxon>
    </lineage>
</organism>
<evidence type="ECO:0000256" key="16">
    <source>
        <dbReference type="RuleBase" id="RU368018"/>
    </source>
</evidence>
<dbReference type="InterPro" id="IPR036388">
    <property type="entry name" value="WH-like_DNA-bd_sf"/>
</dbReference>
<evidence type="ECO:0000313" key="20">
    <source>
        <dbReference type="Proteomes" id="UP000799118"/>
    </source>
</evidence>
<evidence type="ECO:0000256" key="11">
    <source>
        <dbReference type="ARBA" id="ARBA00022833"/>
    </source>
</evidence>
<comment type="catalytic activity">
    <reaction evidence="1 16">
        <text>S-ubiquitinyl-[E2 ubiquitin-conjugating enzyme]-L-cysteine + [acceptor protein]-L-lysine = [E2 ubiquitin-conjugating enzyme]-L-cysteine + N(6)-ubiquitinyl-[acceptor protein]-L-lysine.</text>
        <dbReference type="EC" id="2.3.2.27"/>
    </reaction>
</comment>
<evidence type="ECO:0000256" key="1">
    <source>
        <dbReference type="ARBA" id="ARBA00000900"/>
    </source>
</evidence>
<evidence type="ECO:0000256" key="5">
    <source>
        <dbReference type="ARBA" id="ARBA00019422"/>
    </source>
</evidence>
<dbReference type="GO" id="GO:0008270">
    <property type="term" value="F:zinc ion binding"/>
    <property type="evidence" value="ECO:0007669"/>
    <property type="project" value="UniProtKB-KW"/>
</dbReference>
<dbReference type="Gene3D" id="3.90.1150.220">
    <property type="match status" value="1"/>
</dbReference>
<comment type="subunit">
    <text evidence="16">Component of the Smc5-Smc6 complex.</text>
</comment>
<proteinExistence type="inferred from homology"/>
<feature type="domain" description="RING-type" evidence="18">
    <location>
        <begin position="199"/>
        <end position="242"/>
    </location>
</feature>
<dbReference type="PROSITE" id="PS50089">
    <property type="entry name" value="ZF_RING_2"/>
    <property type="match status" value="1"/>
</dbReference>
<evidence type="ECO:0000256" key="9">
    <source>
        <dbReference type="ARBA" id="ARBA00022771"/>
    </source>
</evidence>
<reference evidence="19" key="1">
    <citation type="journal article" date="2019" name="Environ. Microbiol.">
        <title>Fungal ecological strategies reflected in gene transcription - a case study of two litter decomposers.</title>
        <authorList>
            <person name="Barbi F."/>
            <person name="Kohler A."/>
            <person name="Barry K."/>
            <person name="Baskaran P."/>
            <person name="Daum C."/>
            <person name="Fauchery L."/>
            <person name="Ihrmark K."/>
            <person name="Kuo A."/>
            <person name="LaButti K."/>
            <person name="Lipzen A."/>
            <person name="Morin E."/>
            <person name="Grigoriev I.V."/>
            <person name="Henrissat B."/>
            <person name="Lindahl B."/>
            <person name="Martin F."/>
        </authorList>
    </citation>
    <scope>NUCLEOTIDE SEQUENCE</scope>
    <source>
        <strain evidence="19">JB14</strain>
    </source>
</reference>
<feature type="compositionally biased region" description="Basic residues" evidence="17">
    <location>
        <begin position="296"/>
        <end position="315"/>
    </location>
</feature>
<evidence type="ECO:0000256" key="13">
    <source>
        <dbReference type="ARBA" id="ARBA00023204"/>
    </source>
</evidence>
<name>A0A6A4HPN1_9AGAR</name>
<dbReference type="Proteomes" id="UP000799118">
    <property type="component" value="Unassembled WGS sequence"/>
</dbReference>
<dbReference type="CDD" id="cd16493">
    <property type="entry name" value="RING-CH-C4HC3_NSE1"/>
    <property type="match status" value="1"/>
</dbReference>
<dbReference type="GO" id="GO:0061630">
    <property type="term" value="F:ubiquitin protein ligase activity"/>
    <property type="evidence" value="ECO:0007669"/>
    <property type="project" value="UniProtKB-EC"/>
</dbReference>
<keyword evidence="7 16" id="KW-0479">Metal-binding</keyword>
<comment type="function">
    <text evidence="16">Acts in a DNA repair pathway for removal of UV-induced DNA damage that is distinct from classical nucleotide excision repair and in repair of ionizing radiation damage. Functions in homologous recombination repair of DNA double strand breaks and in recovery of stalled replication forks.</text>
</comment>
<dbReference type="AlphaFoldDB" id="A0A6A4HPN1"/>
<dbReference type="GO" id="GO:0000724">
    <property type="term" value="P:double-strand break repair via homologous recombination"/>
    <property type="evidence" value="ECO:0007669"/>
    <property type="project" value="TreeGrafter"/>
</dbReference>
<dbReference type="PANTHER" id="PTHR20973:SF0">
    <property type="entry name" value="NON-STRUCTURAL MAINTENANCE OF CHROMOSOMES ELEMENT 1 HOMOLOG"/>
    <property type="match status" value="1"/>
</dbReference>
<keyword evidence="8 16" id="KW-0227">DNA damage</keyword>
<evidence type="ECO:0000256" key="2">
    <source>
        <dbReference type="ARBA" id="ARBA00004123"/>
    </source>
</evidence>
<dbReference type="Gene3D" id="1.10.10.10">
    <property type="entry name" value="Winged helix-like DNA-binding domain superfamily/Winged helix DNA-binding domain"/>
    <property type="match status" value="1"/>
</dbReference>
<dbReference type="InterPro" id="IPR014857">
    <property type="entry name" value="Nse1_RING_C4HC3-type"/>
</dbReference>
<keyword evidence="9 15" id="KW-0863">Zinc-finger</keyword>
<keyword evidence="11 16" id="KW-0862">Zinc</keyword>
<evidence type="ECO:0000256" key="15">
    <source>
        <dbReference type="PROSITE-ProRule" id="PRU00175"/>
    </source>
</evidence>
<dbReference type="Pfam" id="PF08746">
    <property type="entry name" value="zf-RING-like"/>
    <property type="match status" value="1"/>
</dbReference>
<dbReference type="InterPro" id="IPR001841">
    <property type="entry name" value="Znf_RING"/>
</dbReference>
<evidence type="ECO:0000256" key="4">
    <source>
        <dbReference type="ARBA" id="ARBA00012483"/>
    </source>
</evidence>
<dbReference type="GO" id="GO:0030915">
    <property type="term" value="C:Smc5-Smc6 complex"/>
    <property type="evidence" value="ECO:0007669"/>
    <property type="project" value="UniProtKB-UniRule"/>
</dbReference>
<evidence type="ECO:0000256" key="14">
    <source>
        <dbReference type="ARBA" id="ARBA00023242"/>
    </source>
</evidence>
<dbReference type="InterPro" id="IPR011513">
    <property type="entry name" value="Nse1"/>
</dbReference>
<dbReference type="InterPro" id="IPR013083">
    <property type="entry name" value="Znf_RING/FYVE/PHD"/>
</dbReference>
<keyword evidence="6 16" id="KW-0808">Transferase</keyword>
<gene>
    <name evidence="19" type="ORF">BT96DRAFT_920250</name>
</gene>
<feature type="compositionally biased region" description="Acidic residues" evidence="17">
    <location>
        <begin position="278"/>
        <end position="290"/>
    </location>
</feature>
<evidence type="ECO:0000313" key="19">
    <source>
        <dbReference type="EMBL" id="KAE9399308.1"/>
    </source>
</evidence>
<evidence type="ECO:0000256" key="7">
    <source>
        <dbReference type="ARBA" id="ARBA00022723"/>
    </source>
</evidence>
<protein>
    <recommendedName>
        <fullName evidence="5 16">Non-structural maintenance of chromosomes element 1 homolog</fullName>
        <ecNumber evidence="4 16">2.3.2.27</ecNumber>
    </recommendedName>
</protein>
<evidence type="ECO:0000259" key="18">
    <source>
        <dbReference type="PROSITE" id="PS50089"/>
    </source>
</evidence>
<comment type="subcellular location">
    <subcellularLocation>
        <location evidence="2 16">Nucleus</location>
    </subcellularLocation>
</comment>
<sequence>MVQVSPGDVQRLFLQAVLSRGILSENLAKVIWKKCVEAVKTADADVDVSYSDRDADWDSFIESVNTSLNDLDFEFKSVQDESSAKRLFAMVNRKDDELAQVATDYNPIEITYFKAVVEQIMLARNESFSVSSLAALREVSAGKEKMNLTKAQAEVLLGSFVANGWLLRSKRGRYSLSSRSLLELLPYLKSTYPDEIVECTICHEIITKGIACKRDNCQTRMHYHCFNAYRRRKTALTCPACTLDWPQDPTDKGLLAVGELAVRNGDDGKRQTRGSPVSDDDEEEEEEEDEPSQKTQAKRPRQRRSQQGKKGKSKKMDRDSEEEEEEEEKEEEEEEKEEEAETTPPPRRRSTRR</sequence>